<protein>
    <submittedName>
        <fullName evidence="2">Uncharacterized protein</fullName>
    </submittedName>
</protein>
<reference evidence="2 3" key="1">
    <citation type="journal article" date="2016" name="Nat. Commun.">
        <title>Extremotolerant tardigrade genome and improved radiotolerance of human cultured cells by tardigrade-unique protein.</title>
        <authorList>
            <person name="Hashimoto T."/>
            <person name="Horikawa D.D."/>
            <person name="Saito Y."/>
            <person name="Kuwahara H."/>
            <person name="Kozuka-Hata H."/>
            <person name="Shin-I T."/>
            <person name="Minakuchi Y."/>
            <person name="Ohishi K."/>
            <person name="Motoyama A."/>
            <person name="Aizu T."/>
            <person name="Enomoto A."/>
            <person name="Kondo K."/>
            <person name="Tanaka S."/>
            <person name="Hara Y."/>
            <person name="Koshikawa S."/>
            <person name="Sagara H."/>
            <person name="Miura T."/>
            <person name="Yokobori S."/>
            <person name="Miyagawa K."/>
            <person name="Suzuki Y."/>
            <person name="Kubo T."/>
            <person name="Oyama M."/>
            <person name="Kohara Y."/>
            <person name="Fujiyama A."/>
            <person name="Arakawa K."/>
            <person name="Katayama T."/>
            <person name="Toyoda A."/>
            <person name="Kunieda T."/>
        </authorList>
    </citation>
    <scope>NUCLEOTIDE SEQUENCE [LARGE SCALE GENOMIC DNA]</scope>
    <source>
        <strain evidence="2 3">YOKOZUNA-1</strain>
    </source>
</reference>
<dbReference type="EMBL" id="BDGG01000001">
    <property type="protein sequence ID" value="GAU88475.1"/>
    <property type="molecule type" value="Genomic_DNA"/>
</dbReference>
<proteinExistence type="predicted"/>
<name>A0A1D1UJB4_RAMVA</name>
<accession>A0A1D1UJB4</accession>
<dbReference type="Proteomes" id="UP000186922">
    <property type="component" value="Unassembled WGS sequence"/>
</dbReference>
<gene>
    <name evidence="2" type="primary">RvY_01168-1</name>
    <name evidence="2" type="synonym">RvY_01168.1</name>
    <name evidence="2" type="ORF">RvY_01168</name>
</gene>
<comment type="caution">
    <text evidence="2">The sequence shown here is derived from an EMBL/GenBank/DDBJ whole genome shotgun (WGS) entry which is preliminary data.</text>
</comment>
<feature type="region of interest" description="Disordered" evidence="1">
    <location>
        <begin position="81"/>
        <end position="100"/>
    </location>
</feature>
<evidence type="ECO:0000313" key="2">
    <source>
        <dbReference type="EMBL" id="GAU88475.1"/>
    </source>
</evidence>
<feature type="compositionally biased region" description="Basic residues" evidence="1">
    <location>
        <begin position="90"/>
        <end position="100"/>
    </location>
</feature>
<organism evidence="2 3">
    <name type="scientific">Ramazzottius varieornatus</name>
    <name type="common">Water bear</name>
    <name type="synonym">Tardigrade</name>
    <dbReference type="NCBI Taxonomy" id="947166"/>
    <lineage>
        <taxon>Eukaryota</taxon>
        <taxon>Metazoa</taxon>
        <taxon>Ecdysozoa</taxon>
        <taxon>Tardigrada</taxon>
        <taxon>Eutardigrada</taxon>
        <taxon>Parachela</taxon>
        <taxon>Hypsibioidea</taxon>
        <taxon>Ramazzottiidae</taxon>
        <taxon>Ramazzottius</taxon>
    </lineage>
</organism>
<evidence type="ECO:0000313" key="3">
    <source>
        <dbReference type="Proteomes" id="UP000186922"/>
    </source>
</evidence>
<evidence type="ECO:0000256" key="1">
    <source>
        <dbReference type="SAM" id="MobiDB-lite"/>
    </source>
</evidence>
<keyword evidence="3" id="KW-1185">Reference proteome</keyword>
<sequence length="100" mass="10887">MKSHFACPSMAANVIVLDSFGRNTGQNWSATITYSEALASVFFRNSCRLQEHTSRSEGRNSKAVSALNNCSCTSFRAGKTRTDAAPGYGRGRKGHPQLWA</sequence>
<dbReference type="AlphaFoldDB" id="A0A1D1UJB4"/>